<evidence type="ECO:0000256" key="2">
    <source>
        <dbReference type="SAM" id="MobiDB-lite"/>
    </source>
</evidence>
<proteinExistence type="predicted"/>
<dbReference type="RefSeq" id="XP_015070852.1">
    <property type="nucleotide sequence ID" value="XM_015215366.2"/>
</dbReference>
<feature type="region of interest" description="Disordered" evidence="2">
    <location>
        <begin position="1"/>
        <end position="63"/>
    </location>
</feature>
<feature type="compositionally biased region" description="Polar residues" evidence="2">
    <location>
        <begin position="171"/>
        <end position="184"/>
    </location>
</feature>
<feature type="compositionally biased region" description="Polar residues" evidence="2">
    <location>
        <begin position="89"/>
        <end position="129"/>
    </location>
</feature>
<feature type="region of interest" description="Disordered" evidence="2">
    <location>
        <begin position="80"/>
        <end position="212"/>
    </location>
</feature>
<organism evidence="4 5">
    <name type="scientific">Solanum pennellii</name>
    <name type="common">Tomato</name>
    <name type="synonym">Lycopersicon pennellii</name>
    <dbReference type="NCBI Taxonomy" id="28526"/>
    <lineage>
        <taxon>Eukaryota</taxon>
        <taxon>Viridiplantae</taxon>
        <taxon>Streptophyta</taxon>
        <taxon>Embryophyta</taxon>
        <taxon>Tracheophyta</taxon>
        <taxon>Spermatophyta</taxon>
        <taxon>Magnoliopsida</taxon>
        <taxon>eudicotyledons</taxon>
        <taxon>Gunneridae</taxon>
        <taxon>Pentapetalae</taxon>
        <taxon>asterids</taxon>
        <taxon>lamiids</taxon>
        <taxon>Solanales</taxon>
        <taxon>Solanaceae</taxon>
        <taxon>Solanoideae</taxon>
        <taxon>Solaneae</taxon>
        <taxon>Solanum</taxon>
        <taxon>Solanum subgen. Lycopersicon</taxon>
    </lineage>
</organism>
<feature type="transmembrane region" description="Helical" evidence="3">
    <location>
        <begin position="471"/>
        <end position="493"/>
    </location>
</feature>
<reference evidence="4" key="1">
    <citation type="journal article" date="2014" name="Nat. Genet.">
        <title>The genome of the stress-tolerant wild tomato species Solanum pennellii.</title>
        <authorList>
            <person name="Bolger A."/>
            <person name="Scossa F."/>
            <person name="Bolger M.E."/>
            <person name="Lanz C."/>
            <person name="Maumus F."/>
            <person name="Tohge T."/>
            <person name="Quesneville H."/>
            <person name="Alseekh S."/>
            <person name="Sorensen I."/>
            <person name="Lichtenstein G."/>
            <person name="Fich E.A."/>
            <person name="Conte M."/>
            <person name="Keller H."/>
            <person name="Schneeberger K."/>
            <person name="Schwacke R."/>
            <person name="Ofner I."/>
            <person name="Vrebalov J."/>
            <person name="Xu Y."/>
            <person name="Osorio S."/>
            <person name="Aflitos S.A."/>
            <person name="Schijlen E."/>
            <person name="Jimenez-Gomez J.M."/>
            <person name="Ryngajllo M."/>
            <person name="Kimura S."/>
            <person name="Kumar R."/>
            <person name="Koenig D."/>
            <person name="Headland L.R."/>
            <person name="Maloof J.N."/>
            <person name="Sinha N."/>
            <person name="van Ham R.C."/>
            <person name="Lankhorst R.K."/>
            <person name="Mao L."/>
            <person name="Vogel A."/>
            <person name="Arsova B."/>
            <person name="Panstruga R."/>
            <person name="Fei Z."/>
            <person name="Rose J.K."/>
            <person name="Zamir D."/>
            <person name="Carrari F."/>
            <person name="Giovannoni J.J."/>
            <person name="Weigel D."/>
            <person name="Usadel B."/>
            <person name="Fernie A.R."/>
        </authorList>
    </citation>
    <scope>NUCLEOTIDE SEQUENCE [LARGE SCALE GENOMIC DNA]</scope>
    <source>
        <strain evidence="4">cv. LA0716</strain>
    </source>
</reference>
<keyword evidence="3" id="KW-1133">Transmembrane helix</keyword>
<evidence type="ECO:0000256" key="3">
    <source>
        <dbReference type="SAM" id="Phobius"/>
    </source>
</evidence>
<evidence type="ECO:0000256" key="1">
    <source>
        <dbReference type="SAM" id="Coils"/>
    </source>
</evidence>
<dbReference type="GeneID" id="107015176"/>
<keyword evidence="3" id="KW-0812">Transmembrane</keyword>
<feature type="compositionally biased region" description="Pro residues" evidence="2">
    <location>
        <begin position="1"/>
        <end position="11"/>
    </location>
</feature>
<evidence type="ECO:0000313" key="5">
    <source>
        <dbReference type="RefSeq" id="XP_015070852.1"/>
    </source>
</evidence>
<dbReference type="PANTHER" id="PTHR34775:SF6">
    <property type="entry name" value="TRANSMEMBRANE PROTEIN"/>
    <property type="match status" value="1"/>
</dbReference>
<dbReference type="Proteomes" id="UP000694930">
    <property type="component" value="Chromosome 3"/>
</dbReference>
<reference evidence="5" key="2">
    <citation type="submission" date="2025-08" db="UniProtKB">
        <authorList>
            <consortium name="RefSeq"/>
        </authorList>
    </citation>
    <scope>IDENTIFICATION</scope>
</reference>
<keyword evidence="4" id="KW-1185">Reference proteome</keyword>
<keyword evidence="1" id="KW-0175">Coiled coil</keyword>
<evidence type="ECO:0000313" key="4">
    <source>
        <dbReference type="Proteomes" id="UP000694930"/>
    </source>
</evidence>
<sequence length="684" mass="75280">MEMRTTPPPKGTPSLSSPKSSAVPDRSLSGSRESNENEQPLNQKPMTKNFMSPTISAASKASIPIRKKILAERNELSTTCESLPHKASNVGSKTNSLNSTSHRSGNLPISTYSYASESDNDQENNSVVDSSYKPYDPLTNDLGPRPKYLRYQPNRRRGTFLDPKKSDEDQGSLQQTQDPSNLPEISNLELENDEDVVEDSVEDDEEEMEEDVDREWSLKGVFKVLLLLAVFFLSGSNLSTMDSAVSSDSGAVIRKNIFEAVFHEIYGSDSAYVDQPEYSQSGFLELCQRETNNELKAVEFVEDTLELLEVGSAEMEETTQPQEEGVSADVDINQDNTEVEVTHSVVHGDAEEETMSTGADEVTIFNEVDEAEVDGFDEQLQRDQVDKNDPELENLEVLLDDISSSKFELAEVDNNIEQLEKTSQEQTGEVEIQETVPEGAEEIETEVEISNFDSEIESENAEVKEIGLSNAVIVVGVSAASALLAMAMAIIYVTRKPNASIQTPQAEIFNSSAIASVEGELLENKNETSVKVSSLQEPLNNPSENRSNSHLERIPAIESITQASSLCGPTTEASKEISHFSAPKIELLGEMMVGEVNSSLRSCVRKNNMIEAEGSNINISKGVVLPPAQPSVVETDSPSYGSFTTEKKILKKKVEKDREEIKKVVLTTPVRRSSRIRDRIGMSP</sequence>
<name>A0ABM1GGR2_SOLPN</name>
<dbReference type="PANTHER" id="PTHR34775">
    <property type="entry name" value="TRANSMEMBRANE PROTEIN"/>
    <property type="match status" value="1"/>
</dbReference>
<protein>
    <submittedName>
        <fullName evidence="5">Uncharacterized protein LOC107015176</fullName>
    </submittedName>
</protein>
<gene>
    <name evidence="5" type="primary">LOC107015176</name>
</gene>
<feature type="compositionally biased region" description="Polar residues" evidence="2">
    <location>
        <begin position="28"/>
        <end position="59"/>
    </location>
</feature>
<feature type="compositionally biased region" description="Acidic residues" evidence="2">
    <location>
        <begin position="190"/>
        <end position="212"/>
    </location>
</feature>
<feature type="coiled-coil region" evidence="1">
    <location>
        <begin position="402"/>
        <end position="429"/>
    </location>
</feature>
<keyword evidence="3" id="KW-0472">Membrane</keyword>
<accession>A0ABM1GGR2</accession>